<organism evidence="6 7">
    <name type="scientific">Halopseudomonas formosensis</name>
    <dbReference type="NCBI Taxonomy" id="1002526"/>
    <lineage>
        <taxon>Bacteria</taxon>
        <taxon>Pseudomonadati</taxon>
        <taxon>Pseudomonadota</taxon>
        <taxon>Gammaproteobacteria</taxon>
        <taxon>Pseudomonadales</taxon>
        <taxon>Pseudomonadaceae</taxon>
        <taxon>Halopseudomonas</taxon>
    </lineage>
</organism>
<feature type="domain" description="GGDEF" evidence="5">
    <location>
        <begin position="253"/>
        <end position="386"/>
    </location>
</feature>
<dbReference type="SUPFAM" id="SSF55073">
    <property type="entry name" value="Nucleotide cyclase"/>
    <property type="match status" value="1"/>
</dbReference>
<dbReference type="PROSITE" id="PS50887">
    <property type="entry name" value="GGDEF"/>
    <property type="match status" value="1"/>
</dbReference>
<reference evidence="6 7" key="1">
    <citation type="submission" date="2016-10" db="EMBL/GenBank/DDBJ databases">
        <authorList>
            <person name="de Groot N.N."/>
        </authorList>
    </citation>
    <scope>NUCLEOTIDE SEQUENCE [LARGE SCALE GENOMIC DNA]</scope>
    <source>
        <strain evidence="6 7">JCM 18415</strain>
    </source>
</reference>
<accession>A0A1I6BPS4</accession>
<dbReference type="PANTHER" id="PTHR45138">
    <property type="entry name" value="REGULATORY COMPONENTS OF SENSORY TRANSDUCTION SYSTEM"/>
    <property type="match status" value="1"/>
</dbReference>
<dbReference type="GO" id="GO:0052621">
    <property type="term" value="F:diguanylate cyclase activity"/>
    <property type="evidence" value="ECO:0007669"/>
    <property type="project" value="UniProtKB-EC"/>
</dbReference>
<feature type="transmembrane region" description="Helical" evidence="4">
    <location>
        <begin position="153"/>
        <end position="173"/>
    </location>
</feature>
<feature type="transmembrane region" description="Helical" evidence="4">
    <location>
        <begin position="42"/>
        <end position="61"/>
    </location>
</feature>
<evidence type="ECO:0000256" key="2">
    <source>
        <dbReference type="ARBA" id="ARBA00004533"/>
    </source>
</evidence>
<dbReference type="NCBIfam" id="TIGR00254">
    <property type="entry name" value="GGDEF"/>
    <property type="match status" value="1"/>
</dbReference>
<dbReference type="CDD" id="cd01949">
    <property type="entry name" value="GGDEF"/>
    <property type="match status" value="1"/>
</dbReference>
<dbReference type="SMART" id="SM00267">
    <property type="entry name" value="GGDEF"/>
    <property type="match status" value="1"/>
</dbReference>
<dbReference type="OrthoDB" id="9812260at2"/>
<dbReference type="STRING" id="1002526.SAMN05216578_105137"/>
<dbReference type="Pfam" id="PF00990">
    <property type="entry name" value="GGDEF"/>
    <property type="match status" value="1"/>
</dbReference>
<feature type="transmembrane region" description="Helical" evidence="4">
    <location>
        <begin position="67"/>
        <end position="85"/>
    </location>
</feature>
<dbReference type="GO" id="GO:0005886">
    <property type="term" value="C:plasma membrane"/>
    <property type="evidence" value="ECO:0007669"/>
    <property type="project" value="UniProtKB-SubCell"/>
</dbReference>
<dbReference type="PANTHER" id="PTHR45138:SF24">
    <property type="entry name" value="DIGUANYLATE CYCLASE DGCC-RELATED"/>
    <property type="match status" value="1"/>
</dbReference>
<dbReference type="InterPro" id="IPR043128">
    <property type="entry name" value="Rev_trsase/Diguanyl_cyclase"/>
</dbReference>
<dbReference type="GO" id="GO:1902201">
    <property type="term" value="P:negative regulation of bacterial-type flagellum-dependent cell motility"/>
    <property type="evidence" value="ECO:0007669"/>
    <property type="project" value="TreeGrafter"/>
</dbReference>
<name>A0A1I6BPS4_9GAMM</name>
<dbReference type="AlphaFoldDB" id="A0A1I6BPS4"/>
<gene>
    <name evidence="6" type="ORF">SAMN05216578_105137</name>
</gene>
<keyword evidence="4" id="KW-0472">Membrane</keyword>
<evidence type="ECO:0000256" key="1">
    <source>
        <dbReference type="ARBA" id="ARBA00001946"/>
    </source>
</evidence>
<dbReference type="EC" id="2.7.7.65" evidence="3"/>
<feature type="transmembrane region" description="Helical" evidence="4">
    <location>
        <begin position="97"/>
        <end position="114"/>
    </location>
</feature>
<evidence type="ECO:0000256" key="4">
    <source>
        <dbReference type="SAM" id="Phobius"/>
    </source>
</evidence>
<dbReference type="EMBL" id="FOYD01000005">
    <property type="protein sequence ID" value="SFQ82936.1"/>
    <property type="molecule type" value="Genomic_DNA"/>
</dbReference>
<dbReference type="RefSeq" id="WP_090538827.1">
    <property type="nucleotide sequence ID" value="NZ_FOYD01000005.1"/>
</dbReference>
<dbReference type="InterPro" id="IPR050469">
    <property type="entry name" value="Diguanylate_Cyclase"/>
</dbReference>
<protein>
    <recommendedName>
        <fullName evidence="3">diguanylate cyclase</fullName>
        <ecNumber evidence="3">2.7.7.65</ecNumber>
    </recommendedName>
</protein>
<keyword evidence="4" id="KW-0812">Transmembrane</keyword>
<dbReference type="FunFam" id="3.30.70.270:FF:000001">
    <property type="entry name" value="Diguanylate cyclase domain protein"/>
    <property type="match status" value="1"/>
</dbReference>
<evidence type="ECO:0000256" key="3">
    <source>
        <dbReference type="ARBA" id="ARBA00012528"/>
    </source>
</evidence>
<proteinExistence type="predicted"/>
<dbReference type="GO" id="GO:0043709">
    <property type="term" value="P:cell adhesion involved in single-species biofilm formation"/>
    <property type="evidence" value="ECO:0007669"/>
    <property type="project" value="TreeGrafter"/>
</dbReference>
<evidence type="ECO:0000259" key="5">
    <source>
        <dbReference type="PROSITE" id="PS50887"/>
    </source>
</evidence>
<comment type="cofactor">
    <cofactor evidence="1">
        <name>Mg(2+)</name>
        <dbReference type="ChEBI" id="CHEBI:18420"/>
    </cofactor>
</comment>
<dbReference type="InterPro" id="IPR000160">
    <property type="entry name" value="GGDEF_dom"/>
</dbReference>
<evidence type="ECO:0000313" key="6">
    <source>
        <dbReference type="EMBL" id="SFQ82936.1"/>
    </source>
</evidence>
<keyword evidence="4" id="KW-1133">Transmembrane helix</keyword>
<dbReference type="InterPro" id="IPR029787">
    <property type="entry name" value="Nucleotide_cyclase"/>
</dbReference>
<feature type="transmembrane region" description="Helical" evidence="4">
    <location>
        <begin position="6"/>
        <end position="30"/>
    </location>
</feature>
<dbReference type="Gene3D" id="3.30.70.270">
    <property type="match status" value="1"/>
</dbReference>
<dbReference type="Proteomes" id="UP000242815">
    <property type="component" value="Unassembled WGS sequence"/>
</dbReference>
<sequence>MHTELNTYSLALALVLVTLGMTLVLIMAAWHSGSEKGLRHWALGNLALTMGLVLNISQGLLHHSLSQILAAGLMALGLGVIWLGVRAFKGASQPQAGPLMAALLIMSLLAWFHYVDDNPAARQASVGACLGVLALLSARELLVPARAPLRRAYWFTGGIMLLSGVGLLLRAALSAGDTQMVGADNQGLQHATLLGVMVAQIGMAGGFILMTHYRTMMALQRLSEHDALTGTLNRRSMLEQARAVLEITCQRGLPATLLMVDADHFKRINDEFGHQTGDAVLCHLVSRIRHHMRSDDLLGRFGGEEFVLLLPGLDASTALDVAERIRQAVHSHTDIISDQAITLSVSVGVAGTCTHGHDFDALIAAADSALYRAKAMGRNRVEVSTESGDELRDNLALRLLSQFRHNLDV</sequence>
<comment type="subcellular location">
    <subcellularLocation>
        <location evidence="2">Cell inner membrane</location>
    </subcellularLocation>
</comment>
<evidence type="ECO:0000313" key="7">
    <source>
        <dbReference type="Proteomes" id="UP000242815"/>
    </source>
</evidence>
<feature type="transmembrane region" description="Helical" evidence="4">
    <location>
        <begin position="193"/>
        <end position="213"/>
    </location>
</feature>